<keyword evidence="1 2" id="KW-0802">TPR repeat</keyword>
<comment type="subunit">
    <text evidence="3">Component of the ER membrane protein complex (EMC).</text>
</comment>
<gene>
    <name evidence="4" type="ORF">HPODL_02657</name>
</gene>
<protein>
    <recommendedName>
        <fullName evidence="3">ER membrane protein complex subunit 2</fullName>
    </recommendedName>
</protein>
<dbReference type="InterPro" id="IPR019734">
    <property type="entry name" value="TPR_rpt"/>
</dbReference>
<sequence length="294" mass="34120">MLEQVKERLLLLFRTGKYAQLSPEDLEKIYQVSKTFLRLNESKLAPLEYYTLLELHYFLCLLTTRDTEAKTALDRFSDRFEAKDSEKLVVLKSYYVEILGKKDALEYLEKAAVPLIQTRPSLTAEPVQHHEKDLRQIEKRKVALKSDSRASYIKNLLEYINDTPLDYESWMELAEQYVALGEYEKAYDCVQEVLVGVPAAYVVWCRAGELCRLMFLRDGRGKEVLQQATRSFMRAIELCELHTRSWCGLLAVARDLKDKKLEAVARNKLEQIVEEGRTNDTDVQRIRDVLALIG</sequence>
<comment type="similarity">
    <text evidence="3">Belongs to the EMC2 family.</text>
</comment>
<keyword evidence="3" id="KW-0256">Endoplasmic reticulum</keyword>
<comment type="caution">
    <text evidence="4">The sequence shown here is derived from an EMBL/GenBank/DDBJ whole genome shotgun (WGS) entry which is preliminary data.</text>
</comment>
<organism evidence="4 5">
    <name type="scientific">Ogataea parapolymorpha (strain ATCC 26012 / BCRC 20466 / JCM 22074 / NRRL Y-7560 / DL-1)</name>
    <name type="common">Yeast</name>
    <name type="synonym">Hansenula polymorpha</name>
    <dbReference type="NCBI Taxonomy" id="871575"/>
    <lineage>
        <taxon>Eukaryota</taxon>
        <taxon>Fungi</taxon>
        <taxon>Dikarya</taxon>
        <taxon>Ascomycota</taxon>
        <taxon>Saccharomycotina</taxon>
        <taxon>Pichiomycetes</taxon>
        <taxon>Pichiales</taxon>
        <taxon>Pichiaceae</taxon>
        <taxon>Ogataea</taxon>
    </lineage>
</organism>
<dbReference type="OrthoDB" id="124397at2759"/>
<evidence type="ECO:0000313" key="5">
    <source>
        <dbReference type="Proteomes" id="UP000008673"/>
    </source>
</evidence>
<dbReference type="EMBL" id="AEOI02000010">
    <property type="protein sequence ID" value="ESW96016.1"/>
    <property type="molecule type" value="Genomic_DNA"/>
</dbReference>
<dbReference type="Gene3D" id="1.25.40.10">
    <property type="entry name" value="Tetratricopeptide repeat domain"/>
    <property type="match status" value="1"/>
</dbReference>
<comment type="function">
    <text evidence="3">Part of the endoplasmic reticulum membrane protein complex (EMC) that enables the energy-independent insertion into endoplasmic reticulum membranes of newly synthesized membrane proteins.</text>
</comment>
<dbReference type="PROSITE" id="PS50005">
    <property type="entry name" value="TPR"/>
    <property type="match status" value="1"/>
</dbReference>
<feature type="repeat" description="TPR" evidence="2">
    <location>
        <begin position="167"/>
        <end position="200"/>
    </location>
</feature>
<dbReference type="GO" id="GO:0072546">
    <property type="term" value="C:EMC complex"/>
    <property type="evidence" value="ECO:0007669"/>
    <property type="project" value="UniProtKB-UniRule"/>
</dbReference>
<reference evidence="4 5" key="1">
    <citation type="journal article" date="2013" name="BMC Genomics">
        <title>Genome sequence and analysis of methylotrophic yeast Hansenula polymorpha DL1.</title>
        <authorList>
            <person name="Ravin N.V."/>
            <person name="Eldarov M.A."/>
            <person name="Kadnikov V.V."/>
            <person name="Beletsky A.V."/>
            <person name="Schneider J."/>
            <person name="Mardanova E.S."/>
            <person name="Smekalova E.M."/>
            <person name="Zvereva M.I."/>
            <person name="Dontsova O.A."/>
            <person name="Mardanov A.V."/>
            <person name="Skryabin K.G."/>
        </authorList>
    </citation>
    <scope>NUCLEOTIDE SEQUENCE [LARGE SCALE GENOMIC DNA]</scope>
    <source>
        <strain evidence="5">ATCC 26012 / BCRC 20466 / JCM 22074 / NRRL Y-7560 / DL-1</strain>
    </source>
</reference>
<dbReference type="STRING" id="871575.W1Q7V4"/>
<dbReference type="OMA" id="LMEMLFY"/>
<evidence type="ECO:0000256" key="3">
    <source>
        <dbReference type="RuleBase" id="RU367091"/>
    </source>
</evidence>
<evidence type="ECO:0000256" key="1">
    <source>
        <dbReference type="ARBA" id="ARBA00022803"/>
    </source>
</evidence>
<dbReference type="AlphaFoldDB" id="W1Q7V4"/>
<name>W1Q7V4_OGAPD</name>
<dbReference type="InterPro" id="IPR039856">
    <property type="entry name" value="EMC2-like"/>
</dbReference>
<dbReference type="InterPro" id="IPR011990">
    <property type="entry name" value="TPR-like_helical_dom_sf"/>
</dbReference>
<dbReference type="KEGG" id="opa:HPODL_02657"/>
<dbReference type="eggNOG" id="KOG3060">
    <property type="taxonomic scope" value="Eukaryota"/>
</dbReference>
<comment type="subcellular location">
    <subcellularLocation>
        <location evidence="3">Endoplasmic reticulum membrane</location>
        <topology evidence="3">Peripheral membrane protein</topology>
        <orientation evidence="3">Cytoplasmic side</orientation>
    </subcellularLocation>
</comment>
<keyword evidence="5" id="KW-1185">Reference proteome</keyword>
<keyword evidence="3" id="KW-0472">Membrane</keyword>
<accession>W1Q7V4</accession>
<dbReference type="GeneID" id="25772109"/>
<dbReference type="HOGENOM" id="CLU_065213_0_0_1"/>
<proteinExistence type="inferred from homology"/>
<dbReference type="Proteomes" id="UP000008673">
    <property type="component" value="Unassembled WGS sequence"/>
</dbReference>
<evidence type="ECO:0000313" key="4">
    <source>
        <dbReference type="EMBL" id="ESW96016.1"/>
    </source>
</evidence>
<dbReference type="PANTHER" id="PTHR12760">
    <property type="entry name" value="TETRATRICOPEPTIDE REPEAT PROTEIN"/>
    <property type="match status" value="1"/>
</dbReference>
<evidence type="ECO:0000256" key="2">
    <source>
        <dbReference type="PROSITE-ProRule" id="PRU00339"/>
    </source>
</evidence>
<dbReference type="SUPFAM" id="SSF48452">
    <property type="entry name" value="TPR-like"/>
    <property type="match status" value="1"/>
</dbReference>
<dbReference type="RefSeq" id="XP_013932446.1">
    <property type="nucleotide sequence ID" value="XM_014076971.1"/>
</dbReference>